<dbReference type="Pfam" id="PF13560">
    <property type="entry name" value="HTH_31"/>
    <property type="match status" value="1"/>
</dbReference>
<dbReference type="SMART" id="SM00530">
    <property type="entry name" value="HTH_XRE"/>
    <property type="match status" value="1"/>
</dbReference>
<gene>
    <name evidence="2" type="ORF">SAMN05216215_102055</name>
</gene>
<dbReference type="SUPFAM" id="SSF47413">
    <property type="entry name" value="lambda repressor-like DNA-binding domains"/>
    <property type="match status" value="1"/>
</dbReference>
<dbReference type="InterPro" id="IPR041413">
    <property type="entry name" value="MLTR_LBD"/>
</dbReference>
<sequence length="270" mass="30554">MRAELAEFLRDRRSRVGPADVGLEARGGRRTPGLRREEVARLAGISVDYYIRMEQGRGPRPSRQVLNALAAALRLSDDERNYLFRLVGEAPSVVSSREVPASVLRLLERFDDVPALVLDVKYDILAWNRMAVGLMGDFGSRSEKERNMLWWMFCHRPSVLETEHGRRFAKSCVASVRAAGRYPGDPGVRALVDELGERNPAFAEMWAAHEVQVQRSTPKRGVHPVFGELELDCEVLLIPELDQRLMFFTAPEGSPTGKALQELRNWDRQT</sequence>
<dbReference type="PANTHER" id="PTHR35010:SF2">
    <property type="entry name" value="BLL4672 PROTEIN"/>
    <property type="match status" value="1"/>
</dbReference>
<dbReference type="Pfam" id="PF17765">
    <property type="entry name" value="MLTR_LBD"/>
    <property type="match status" value="1"/>
</dbReference>
<dbReference type="AlphaFoldDB" id="A0A1H3HAY8"/>
<dbReference type="EMBL" id="FNOK01000020">
    <property type="protein sequence ID" value="SDY11944.1"/>
    <property type="molecule type" value="Genomic_DNA"/>
</dbReference>
<reference evidence="3" key="1">
    <citation type="submission" date="2016-10" db="EMBL/GenBank/DDBJ databases">
        <authorList>
            <person name="Varghese N."/>
            <person name="Submissions S."/>
        </authorList>
    </citation>
    <scope>NUCLEOTIDE SEQUENCE [LARGE SCALE GENOMIC DNA]</scope>
    <source>
        <strain evidence="3">CGMCC 4.3530</strain>
    </source>
</reference>
<dbReference type="InterPro" id="IPR001387">
    <property type="entry name" value="Cro/C1-type_HTH"/>
</dbReference>
<dbReference type="Proteomes" id="UP000199529">
    <property type="component" value="Unassembled WGS sequence"/>
</dbReference>
<dbReference type="Gene3D" id="3.30.450.180">
    <property type="match status" value="1"/>
</dbReference>
<proteinExistence type="predicted"/>
<feature type="domain" description="HTH cro/C1-type" evidence="1">
    <location>
        <begin position="33"/>
        <end position="80"/>
    </location>
</feature>
<dbReference type="RefSeq" id="WP_093267964.1">
    <property type="nucleotide sequence ID" value="NZ_FNOK01000020.1"/>
</dbReference>
<dbReference type="CDD" id="cd00093">
    <property type="entry name" value="HTH_XRE"/>
    <property type="match status" value="1"/>
</dbReference>
<dbReference type="InterPro" id="IPR010982">
    <property type="entry name" value="Lambda_DNA-bd_dom_sf"/>
</dbReference>
<protein>
    <submittedName>
        <fullName evidence="2">Transcriptional regulator, contains XRE-family HTH domain</fullName>
    </submittedName>
</protein>
<dbReference type="PROSITE" id="PS50943">
    <property type="entry name" value="HTH_CROC1"/>
    <property type="match status" value="1"/>
</dbReference>
<evidence type="ECO:0000313" key="3">
    <source>
        <dbReference type="Proteomes" id="UP000199529"/>
    </source>
</evidence>
<evidence type="ECO:0000259" key="1">
    <source>
        <dbReference type="PROSITE" id="PS50943"/>
    </source>
</evidence>
<evidence type="ECO:0000313" key="2">
    <source>
        <dbReference type="EMBL" id="SDY11944.1"/>
    </source>
</evidence>
<keyword evidence="3" id="KW-1185">Reference proteome</keyword>
<dbReference type="OrthoDB" id="3608749at2"/>
<name>A0A1H3HAY8_9PSEU</name>
<dbReference type="STRING" id="418495.SAMN05216215_102055"/>
<dbReference type="PANTHER" id="PTHR35010">
    <property type="entry name" value="BLL4672 PROTEIN-RELATED"/>
    <property type="match status" value="1"/>
</dbReference>
<dbReference type="Gene3D" id="1.10.260.40">
    <property type="entry name" value="lambda repressor-like DNA-binding domains"/>
    <property type="match status" value="1"/>
</dbReference>
<organism evidence="2 3">
    <name type="scientific">Saccharopolyspora shandongensis</name>
    <dbReference type="NCBI Taxonomy" id="418495"/>
    <lineage>
        <taxon>Bacteria</taxon>
        <taxon>Bacillati</taxon>
        <taxon>Actinomycetota</taxon>
        <taxon>Actinomycetes</taxon>
        <taxon>Pseudonocardiales</taxon>
        <taxon>Pseudonocardiaceae</taxon>
        <taxon>Saccharopolyspora</taxon>
    </lineage>
</organism>
<accession>A0A1H3HAY8</accession>
<dbReference type="GO" id="GO:0003677">
    <property type="term" value="F:DNA binding"/>
    <property type="evidence" value="ECO:0007669"/>
    <property type="project" value="InterPro"/>
</dbReference>